<organism evidence="1 2">
    <name type="scientific">Streblomastix strix</name>
    <dbReference type="NCBI Taxonomy" id="222440"/>
    <lineage>
        <taxon>Eukaryota</taxon>
        <taxon>Metamonada</taxon>
        <taxon>Preaxostyla</taxon>
        <taxon>Oxymonadida</taxon>
        <taxon>Streblomastigidae</taxon>
        <taxon>Streblomastix</taxon>
    </lineage>
</organism>
<dbReference type="EMBL" id="SNRW01018118">
    <property type="protein sequence ID" value="KAA6367653.1"/>
    <property type="molecule type" value="Genomic_DNA"/>
</dbReference>
<name>A0A5J4UBW0_9EUKA</name>
<sequence>MNSSYGSDGMNTEKQHKVKMMNRKQAERAIRSNAFMDEQKISEDCYIVQMNPEHCSRNTPLQVAFFRFFNENAKYFFPTIKGDVYDEKKILGLAIERQGTAMYALAPKNYMIETNYCANSKIKLKGVNQKTNKITKDQIVDCIEEGKITKCTNMRLGQKNHQMSQLSIEKNGITGIHTKMVVLENQSCCPYLFGLTAKDYTYE</sequence>
<evidence type="ECO:0000313" key="1">
    <source>
        <dbReference type="EMBL" id="KAA6367653.1"/>
    </source>
</evidence>
<dbReference type="Proteomes" id="UP000324800">
    <property type="component" value="Unassembled WGS sequence"/>
</dbReference>
<comment type="caution">
    <text evidence="1">The sequence shown here is derived from an EMBL/GenBank/DDBJ whole genome shotgun (WGS) entry which is preliminary data.</text>
</comment>
<protein>
    <submittedName>
        <fullName evidence="1">Uncharacterized protein</fullName>
    </submittedName>
</protein>
<accession>A0A5J4UBW0</accession>
<proteinExistence type="predicted"/>
<gene>
    <name evidence="1" type="ORF">EZS28_036820</name>
</gene>
<evidence type="ECO:0000313" key="2">
    <source>
        <dbReference type="Proteomes" id="UP000324800"/>
    </source>
</evidence>
<dbReference type="AlphaFoldDB" id="A0A5J4UBW0"/>
<reference evidence="1 2" key="1">
    <citation type="submission" date="2019-03" db="EMBL/GenBank/DDBJ databases">
        <title>Single cell metagenomics reveals metabolic interactions within the superorganism composed of flagellate Streblomastix strix and complex community of Bacteroidetes bacteria on its surface.</title>
        <authorList>
            <person name="Treitli S.C."/>
            <person name="Kolisko M."/>
            <person name="Husnik F."/>
            <person name="Keeling P."/>
            <person name="Hampl V."/>
        </authorList>
    </citation>
    <scope>NUCLEOTIDE SEQUENCE [LARGE SCALE GENOMIC DNA]</scope>
    <source>
        <strain evidence="1">ST1C</strain>
    </source>
</reference>